<feature type="transmembrane region" description="Helical" evidence="2">
    <location>
        <begin position="135"/>
        <end position="160"/>
    </location>
</feature>
<comment type="caution">
    <text evidence="3">The sequence shown here is derived from an EMBL/GenBank/DDBJ whole genome shotgun (WGS) entry which is preliminary data.</text>
</comment>
<feature type="region of interest" description="Disordered" evidence="1">
    <location>
        <begin position="557"/>
        <end position="577"/>
    </location>
</feature>
<gene>
    <name evidence="3" type="ORF">OV079_07690</name>
</gene>
<evidence type="ECO:0000313" key="4">
    <source>
        <dbReference type="Proteomes" id="UP001150924"/>
    </source>
</evidence>
<dbReference type="RefSeq" id="WP_267767133.1">
    <property type="nucleotide sequence ID" value="NZ_JAPNKE010000002.1"/>
</dbReference>
<dbReference type="Gene3D" id="2.60.120.200">
    <property type="match status" value="1"/>
</dbReference>
<reference evidence="3" key="1">
    <citation type="submission" date="2022-11" db="EMBL/GenBank/DDBJ databases">
        <title>Minimal conservation of predation-associated metabolite biosynthetic gene clusters underscores biosynthetic potential of Myxococcota including descriptions for ten novel species: Archangium lansinium sp. nov., Myxococcus landrumus sp. nov., Nannocystis bai.</title>
        <authorList>
            <person name="Ahearne A."/>
            <person name="Stevens C."/>
            <person name="Phillips K."/>
        </authorList>
    </citation>
    <scope>NUCLEOTIDE SEQUENCE</scope>
    <source>
        <strain evidence="3">Na p29</strain>
    </source>
</reference>
<keyword evidence="2" id="KW-1133">Transmembrane helix</keyword>
<keyword evidence="2" id="KW-0812">Transmembrane</keyword>
<proteinExistence type="predicted"/>
<name>A0A9X3ELQ1_9BACT</name>
<feature type="region of interest" description="Disordered" evidence="1">
    <location>
        <begin position="294"/>
        <end position="337"/>
    </location>
</feature>
<dbReference type="InterPro" id="IPR013320">
    <property type="entry name" value="ConA-like_dom_sf"/>
</dbReference>
<feature type="compositionally biased region" description="Low complexity" evidence="1">
    <location>
        <begin position="177"/>
        <end position="186"/>
    </location>
</feature>
<evidence type="ECO:0000256" key="2">
    <source>
        <dbReference type="SAM" id="Phobius"/>
    </source>
</evidence>
<organism evidence="3 4">
    <name type="scientific">Nannocystis pusilla</name>
    <dbReference type="NCBI Taxonomy" id="889268"/>
    <lineage>
        <taxon>Bacteria</taxon>
        <taxon>Pseudomonadati</taxon>
        <taxon>Myxococcota</taxon>
        <taxon>Polyangia</taxon>
        <taxon>Nannocystales</taxon>
        <taxon>Nannocystaceae</taxon>
        <taxon>Nannocystis</taxon>
    </lineage>
</organism>
<sequence>MDDPAPATPARPCRESLHALLCDTLSPEELRMLARAIGDEGGDDSIVHSLGPWSVSDLASELITLVNRRGLQYELFMGLSRLRPRQFPRIARVAHRFDLELSPPPPSPPRIASAPRSHEGILERSVARPSESTRLFVAALLAIGLGVMALGAGSLVTALARARGPVAKPPPEPPPSQSGSRSSGPELLGPTPAEPPSERGSEPACARPSIHEIPPQERLELLIVSTQRPKNTAWITFSADLDSGEAARHILTHHFLRSDEPLIPLLAGNRLKLCVLDGCAGPGTPISALFRGADPAHTRPSVAPNTEAKFGLRKELADPPRPAARADASGPDDKRSLGAGSPTVGFVLLDDLYLFYSEEPRSALACTDWDLPCARTVALPEPTGRREFTLSIHFRLDAAEPRSLSAPVDPYSDDCWWRDEQPLLADASGACGEAPRFALLLRDDGGLRWLIEDGADVGPGRAWSIDAPASDPRGVLDANWHHVTLVRRFAGDGDASLELWLDGALQGVETSNSRDDLADLWLAPGGALRAPWHWTLKGDLGLMHLWDYALPEADLATLSPPSRSDPAPRPQLVDAPS</sequence>
<feature type="compositionally biased region" description="Pro residues" evidence="1">
    <location>
        <begin position="167"/>
        <end position="176"/>
    </location>
</feature>
<dbReference type="SUPFAM" id="SSF49899">
    <property type="entry name" value="Concanavalin A-like lectins/glucanases"/>
    <property type="match status" value="1"/>
</dbReference>
<keyword evidence="2" id="KW-0472">Membrane</keyword>
<evidence type="ECO:0000313" key="3">
    <source>
        <dbReference type="EMBL" id="MCY1005454.1"/>
    </source>
</evidence>
<dbReference type="Proteomes" id="UP001150924">
    <property type="component" value="Unassembled WGS sequence"/>
</dbReference>
<dbReference type="AlphaFoldDB" id="A0A9X3ELQ1"/>
<accession>A0A9X3ELQ1</accession>
<dbReference type="EMBL" id="JAPNKE010000002">
    <property type="protein sequence ID" value="MCY1005454.1"/>
    <property type="molecule type" value="Genomic_DNA"/>
</dbReference>
<feature type="region of interest" description="Disordered" evidence="1">
    <location>
        <begin position="164"/>
        <end position="211"/>
    </location>
</feature>
<evidence type="ECO:0000256" key="1">
    <source>
        <dbReference type="SAM" id="MobiDB-lite"/>
    </source>
</evidence>
<protein>
    <submittedName>
        <fullName evidence="3">Uncharacterized protein</fullName>
    </submittedName>
</protein>
<keyword evidence="4" id="KW-1185">Reference proteome</keyword>